<dbReference type="CDD" id="cd14748">
    <property type="entry name" value="PBP2_UgpB"/>
    <property type="match status" value="1"/>
</dbReference>
<dbReference type="OrthoDB" id="383937at2"/>
<sequence length="412" mass="44282">MKKVLTLSLGLALLAASASAQTATKTVKINGYGGTDQTLVNDLINRFVKPQMAKDGVTVVYQPLQGDYNKALTTLLAANTAGDVMYLPGETVDGFVATGKILPLNGLVSTTPFIKSLNTAFTRNGKLYAIAKDFNTLTLVYNKDLFDEAGVAYPNNNDTWTSLATKLRTLKQKLGNDYYGTCLQPNFDRFGAFAYATGWQQFGANGKTNLADPRFAEAFNWYTGLAKDKVGVQPSELSAGWNGDCLKSGKVAVAIEGGWIVNFLRDNAPNLKYGTALLPKNDKTGKRGNFLYTVGWAINSGTKNRAAAVKVLNILTSPQVQEYVLQQGLAIPSRSSLTNSAYFKKADPGAQNAKLVFDGADDGYVRAFTFGPKGPDWAKPINEALAAVLSGQKSAADALKKAQADMTTFQSR</sequence>
<dbReference type="Gene3D" id="3.40.190.10">
    <property type="entry name" value="Periplasmic binding protein-like II"/>
    <property type="match status" value="1"/>
</dbReference>
<dbReference type="InterPro" id="IPR006059">
    <property type="entry name" value="SBP"/>
</dbReference>
<evidence type="ECO:0000313" key="6">
    <source>
        <dbReference type="EMBL" id="GBF07084.1"/>
    </source>
</evidence>
<accession>A0A2I9CY74</accession>
<organism evidence="6 7">
    <name type="scientific">Deinococcus aerius</name>
    <dbReference type="NCBI Taxonomy" id="200253"/>
    <lineage>
        <taxon>Bacteria</taxon>
        <taxon>Thermotogati</taxon>
        <taxon>Deinococcota</taxon>
        <taxon>Deinococci</taxon>
        <taxon>Deinococcales</taxon>
        <taxon>Deinococcaceae</taxon>
        <taxon>Deinococcus</taxon>
    </lineage>
</organism>
<comment type="subcellular location">
    <subcellularLocation>
        <location evidence="1">Cell envelope</location>
    </subcellularLocation>
</comment>
<keyword evidence="7" id="KW-1185">Reference proteome</keyword>
<dbReference type="RefSeq" id="WP_103130421.1">
    <property type="nucleotide sequence ID" value="NZ_BFAG01000012.1"/>
</dbReference>
<keyword evidence="4 5" id="KW-0732">Signal</keyword>
<comment type="similarity">
    <text evidence="2">Belongs to the bacterial solute-binding protein 1 family.</text>
</comment>
<name>A0A2I9CY74_9DEIO</name>
<evidence type="ECO:0000256" key="1">
    <source>
        <dbReference type="ARBA" id="ARBA00004196"/>
    </source>
</evidence>
<keyword evidence="3" id="KW-0813">Transport</keyword>
<dbReference type="InterPro" id="IPR050490">
    <property type="entry name" value="Bact_solute-bd_prot1"/>
</dbReference>
<evidence type="ECO:0000256" key="3">
    <source>
        <dbReference type="ARBA" id="ARBA00022448"/>
    </source>
</evidence>
<reference evidence="7" key="1">
    <citation type="submission" date="2018-01" db="EMBL/GenBank/DDBJ databases">
        <title>Draft Genome Sequence of the Radioresistant Bacterium Deinococcus aerius TR0125, Isolated from the Higher Atmosphere above Japan.</title>
        <authorList>
            <person name="Satoh K."/>
            <person name="Arai H."/>
            <person name="Sanzen T."/>
            <person name="Kawaguchi Y."/>
            <person name="Hayashi H."/>
            <person name="Yokobori S."/>
            <person name="Yamagishi A."/>
            <person name="Oono Y."/>
            <person name="Narumi I."/>
        </authorList>
    </citation>
    <scope>NUCLEOTIDE SEQUENCE [LARGE SCALE GENOMIC DNA]</scope>
    <source>
        <strain evidence="7">TR0125</strain>
    </source>
</reference>
<dbReference type="Pfam" id="PF13416">
    <property type="entry name" value="SBP_bac_8"/>
    <property type="match status" value="1"/>
</dbReference>
<feature type="signal peptide" evidence="5">
    <location>
        <begin position="1"/>
        <end position="20"/>
    </location>
</feature>
<comment type="caution">
    <text evidence="6">The sequence shown here is derived from an EMBL/GenBank/DDBJ whole genome shotgun (WGS) entry which is preliminary data.</text>
</comment>
<evidence type="ECO:0000256" key="4">
    <source>
        <dbReference type="ARBA" id="ARBA00022729"/>
    </source>
</evidence>
<evidence type="ECO:0000256" key="2">
    <source>
        <dbReference type="ARBA" id="ARBA00008520"/>
    </source>
</evidence>
<protein>
    <submittedName>
        <fullName evidence="6">Sugar ABC transporter periplasmic protein</fullName>
    </submittedName>
</protein>
<dbReference type="GO" id="GO:0030313">
    <property type="term" value="C:cell envelope"/>
    <property type="evidence" value="ECO:0007669"/>
    <property type="project" value="UniProtKB-SubCell"/>
</dbReference>
<feature type="chain" id="PRO_5014341868" evidence="5">
    <location>
        <begin position="21"/>
        <end position="412"/>
    </location>
</feature>
<dbReference type="EMBL" id="BFAG01000012">
    <property type="protein sequence ID" value="GBF07084.1"/>
    <property type="molecule type" value="Genomic_DNA"/>
</dbReference>
<dbReference type="SUPFAM" id="SSF53850">
    <property type="entry name" value="Periplasmic binding protein-like II"/>
    <property type="match status" value="1"/>
</dbReference>
<gene>
    <name evidence="6" type="ORF">DAERI_120077</name>
</gene>
<evidence type="ECO:0000313" key="7">
    <source>
        <dbReference type="Proteomes" id="UP000236569"/>
    </source>
</evidence>
<dbReference type="AlphaFoldDB" id="A0A2I9CY74"/>
<dbReference type="PANTHER" id="PTHR43649">
    <property type="entry name" value="ARABINOSE-BINDING PROTEIN-RELATED"/>
    <property type="match status" value="1"/>
</dbReference>
<dbReference type="Proteomes" id="UP000236569">
    <property type="component" value="Unassembled WGS sequence"/>
</dbReference>
<dbReference type="PANTHER" id="PTHR43649:SF31">
    <property type="entry name" value="SN-GLYCEROL-3-PHOSPHATE-BINDING PERIPLASMIC PROTEIN UGPB"/>
    <property type="match status" value="1"/>
</dbReference>
<proteinExistence type="inferred from homology"/>
<evidence type="ECO:0000256" key="5">
    <source>
        <dbReference type="SAM" id="SignalP"/>
    </source>
</evidence>